<dbReference type="InterPro" id="IPR040242">
    <property type="entry name" value="TPRG1-like"/>
</dbReference>
<dbReference type="InterPro" id="IPR034753">
    <property type="entry name" value="hSac2"/>
</dbReference>
<feature type="domain" description="HSac2" evidence="2">
    <location>
        <begin position="96"/>
        <end position="245"/>
    </location>
</feature>
<evidence type="ECO:0000256" key="1">
    <source>
        <dbReference type="ARBA" id="ARBA00009163"/>
    </source>
</evidence>
<dbReference type="AlphaFoldDB" id="A0A7F5RJV7"/>
<accession>A0A7F5RJV7</accession>
<evidence type="ECO:0000313" key="3">
    <source>
        <dbReference type="Proteomes" id="UP000192223"/>
    </source>
</evidence>
<dbReference type="GO" id="GO:0005737">
    <property type="term" value="C:cytoplasm"/>
    <property type="evidence" value="ECO:0007669"/>
    <property type="project" value="TreeGrafter"/>
</dbReference>
<organism evidence="3 4">
    <name type="scientific">Agrilus planipennis</name>
    <name type="common">Emerald ash borer</name>
    <name type="synonym">Agrilus marcopoli</name>
    <dbReference type="NCBI Taxonomy" id="224129"/>
    <lineage>
        <taxon>Eukaryota</taxon>
        <taxon>Metazoa</taxon>
        <taxon>Ecdysozoa</taxon>
        <taxon>Arthropoda</taxon>
        <taxon>Hexapoda</taxon>
        <taxon>Insecta</taxon>
        <taxon>Pterygota</taxon>
        <taxon>Neoptera</taxon>
        <taxon>Endopterygota</taxon>
        <taxon>Coleoptera</taxon>
        <taxon>Polyphaga</taxon>
        <taxon>Elateriformia</taxon>
        <taxon>Buprestoidea</taxon>
        <taxon>Buprestidae</taxon>
        <taxon>Agrilinae</taxon>
        <taxon>Agrilus</taxon>
    </lineage>
</organism>
<dbReference type="Proteomes" id="UP000192223">
    <property type="component" value="Unplaced"/>
</dbReference>
<dbReference type="GeneID" id="108736472"/>
<dbReference type="RefSeq" id="XP_025836287.1">
    <property type="nucleotide sequence ID" value="XM_025980502.1"/>
</dbReference>
<name>A0A7F5RJV7_AGRPL</name>
<dbReference type="PROSITE" id="PS51791">
    <property type="entry name" value="HSAC2"/>
    <property type="match status" value="1"/>
</dbReference>
<evidence type="ECO:0000313" key="5">
    <source>
        <dbReference type="RefSeq" id="XP_025836288.1"/>
    </source>
</evidence>
<evidence type="ECO:0000313" key="4">
    <source>
        <dbReference type="RefSeq" id="XP_025836287.1"/>
    </source>
</evidence>
<dbReference type="InterPro" id="IPR022158">
    <property type="entry name" value="Inositol_phosphatase"/>
</dbReference>
<evidence type="ECO:0000259" key="2">
    <source>
        <dbReference type="PROSITE" id="PS51791"/>
    </source>
</evidence>
<dbReference type="KEGG" id="apln:108736472"/>
<reference evidence="4 5" key="1">
    <citation type="submission" date="2025-04" db="UniProtKB">
        <authorList>
            <consortium name="RefSeq"/>
        </authorList>
    </citation>
    <scope>IDENTIFICATION</scope>
    <source>
        <tissue evidence="4 5">Entire body</tissue>
    </source>
</reference>
<dbReference type="RefSeq" id="XP_025836288.1">
    <property type="nucleotide sequence ID" value="XM_025980503.1"/>
</dbReference>
<proteinExistence type="inferred from homology"/>
<keyword evidence="3" id="KW-1185">Reference proteome</keyword>
<dbReference type="PANTHER" id="PTHR31108">
    <property type="entry name" value="TUMOR PROTEIN P63-REGULATED GENE 1-LIKE PROTEIN"/>
    <property type="match status" value="1"/>
</dbReference>
<sequence length="341" mass="39121">MDLEDDLCEDFQVTLQLTEEDRNIQKGNEHQKANIFLIDSNEEKVQGNDTPAITSFSKELKETVWGSGTTREDKQNNGVIKPISPISSGTAMDFFTFRESVIEHAVNECMEQFLDVKSDGTLVSAYLITEVSLWNTDKERLVLLTTKAVTIVKYDFIALKRLDCRKVPLNSIDTVEIGELTYPPTSLVPQLQGLVDGFSNVINRVFFEHCSKPKDTKLFDIFQYRKRNAKGIRLLWNKGRPVNFIEKWNPLNSHVPFVTLTSHPLLNYKECTDENRRRMYDVDNFIEEICTAIKNQQRENEGLACIITHKDIMLDNYVGLGSLIHNRNALGFFKVRGKLSF</sequence>
<dbReference type="OrthoDB" id="10012704at2759"/>
<dbReference type="Pfam" id="PF12456">
    <property type="entry name" value="hSac2"/>
    <property type="match status" value="1"/>
</dbReference>
<comment type="similarity">
    <text evidence="1">Belongs to the TPRG1 family.</text>
</comment>
<gene>
    <name evidence="4 5" type="primary">LOC108736472</name>
</gene>
<dbReference type="PANTHER" id="PTHR31108:SF1">
    <property type="entry name" value="HSAC2 DOMAIN-CONTAINING PROTEIN"/>
    <property type="match status" value="1"/>
</dbReference>
<protein>
    <submittedName>
        <fullName evidence="4 5">Tumor protein p63-regulated gene 1-like protein isoform X1</fullName>
    </submittedName>
</protein>